<evidence type="ECO:0000313" key="20">
    <source>
        <dbReference type="Proteomes" id="UP000596660"/>
    </source>
</evidence>
<dbReference type="Gramene" id="AUR62014746-RA">
    <property type="protein sequence ID" value="AUR62014746-RA:cds"/>
    <property type="gene ID" value="AUR62014746"/>
</dbReference>
<keyword evidence="7" id="KW-0819">tRNA processing</keyword>
<evidence type="ECO:0000256" key="3">
    <source>
        <dbReference type="ARBA" id="ARBA00004642"/>
    </source>
</evidence>
<evidence type="ECO:0000256" key="11">
    <source>
        <dbReference type="ARBA" id="ARBA00022842"/>
    </source>
</evidence>
<evidence type="ECO:0000259" key="17">
    <source>
        <dbReference type="Pfam" id="PF14303"/>
    </source>
</evidence>
<dbReference type="GO" id="GO:0005654">
    <property type="term" value="C:nucleoplasm"/>
    <property type="evidence" value="ECO:0007669"/>
    <property type="project" value="UniProtKB-SubCell"/>
</dbReference>
<evidence type="ECO:0000256" key="12">
    <source>
        <dbReference type="ARBA" id="ARBA00023134"/>
    </source>
</evidence>
<evidence type="ECO:0000256" key="9">
    <source>
        <dbReference type="ARBA" id="ARBA00022723"/>
    </source>
</evidence>
<name>A0A803LL99_CHEQI</name>
<keyword evidence="9" id="KW-0479">Metal-binding</keyword>
<evidence type="ECO:0000256" key="10">
    <source>
        <dbReference type="ARBA" id="ARBA00022741"/>
    </source>
</evidence>
<evidence type="ECO:0000256" key="4">
    <source>
        <dbReference type="ARBA" id="ARBA00010113"/>
    </source>
</evidence>
<dbReference type="Pfam" id="PF04446">
    <property type="entry name" value="Thg1"/>
    <property type="match status" value="1"/>
</dbReference>
<comment type="similarity">
    <text evidence="4">Belongs to the tRNA(His) guanylyltransferase family.</text>
</comment>
<evidence type="ECO:0000256" key="5">
    <source>
        <dbReference type="ARBA" id="ARBA00012511"/>
    </source>
</evidence>
<dbReference type="GO" id="GO:0000287">
    <property type="term" value="F:magnesium ion binding"/>
    <property type="evidence" value="ECO:0007669"/>
    <property type="project" value="InterPro"/>
</dbReference>
<keyword evidence="10" id="KW-0547">Nucleotide-binding</keyword>
<keyword evidence="12" id="KW-0342">GTP-binding</keyword>
<protein>
    <recommendedName>
        <fullName evidence="5">tRNA(His) guanylyltransferase</fullName>
        <ecNumber evidence="5">2.7.7.79</ecNumber>
    </recommendedName>
</protein>
<evidence type="ECO:0000256" key="14">
    <source>
        <dbReference type="ARBA" id="ARBA00047281"/>
    </source>
</evidence>
<dbReference type="GO" id="GO:0008193">
    <property type="term" value="F:tRNA guanylyltransferase activity"/>
    <property type="evidence" value="ECO:0007669"/>
    <property type="project" value="UniProtKB-EC"/>
</dbReference>
<proteinExistence type="inferred from homology"/>
<comment type="subcellular location">
    <subcellularLocation>
        <location evidence="3">Nucleus</location>
        <location evidence="3">Nucleoplasm</location>
    </subcellularLocation>
</comment>
<dbReference type="Pfam" id="PF14413">
    <property type="entry name" value="Thg1C"/>
    <property type="match status" value="1"/>
</dbReference>
<dbReference type="InterPro" id="IPR007537">
    <property type="entry name" value="tRNAHis_GuaTrfase_Thg1"/>
</dbReference>
<feature type="compositionally biased region" description="Polar residues" evidence="15">
    <location>
        <begin position="429"/>
        <end position="445"/>
    </location>
</feature>
<dbReference type="GO" id="GO:0006400">
    <property type="term" value="P:tRNA modification"/>
    <property type="evidence" value="ECO:0007669"/>
    <property type="project" value="InterPro"/>
</dbReference>
<dbReference type="Proteomes" id="UP000596660">
    <property type="component" value="Unplaced"/>
</dbReference>
<evidence type="ECO:0000259" key="16">
    <source>
        <dbReference type="Pfam" id="PF04446"/>
    </source>
</evidence>
<accession>A0A803LL99</accession>
<evidence type="ECO:0000313" key="19">
    <source>
        <dbReference type="EnsemblPlants" id="AUR62014746-RA:cds"/>
    </source>
</evidence>
<keyword evidence="13" id="KW-0539">Nucleus</keyword>
<evidence type="ECO:0000256" key="13">
    <source>
        <dbReference type="ARBA" id="ARBA00023242"/>
    </source>
</evidence>
<feature type="domain" description="Thg1 C-terminal" evidence="18">
    <location>
        <begin position="124"/>
        <end position="225"/>
    </location>
</feature>
<evidence type="ECO:0000259" key="18">
    <source>
        <dbReference type="Pfam" id="PF14413"/>
    </source>
</evidence>
<evidence type="ECO:0000256" key="8">
    <source>
        <dbReference type="ARBA" id="ARBA00022695"/>
    </source>
</evidence>
<reference evidence="19" key="1">
    <citation type="journal article" date="2017" name="Nature">
        <title>The genome of Chenopodium quinoa.</title>
        <authorList>
            <person name="Jarvis D.E."/>
            <person name="Ho Y.S."/>
            <person name="Lightfoot D.J."/>
            <person name="Schmoeckel S.M."/>
            <person name="Li B."/>
            <person name="Borm T.J.A."/>
            <person name="Ohyanagi H."/>
            <person name="Mineta K."/>
            <person name="Michell C.T."/>
            <person name="Saber N."/>
            <person name="Kharbatia N.M."/>
            <person name="Rupper R.R."/>
            <person name="Sharp A.R."/>
            <person name="Dally N."/>
            <person name="Boughton B.A."/>
            <person name="Woo Y.H."/>
            <person name="Gao G."/>
            <person name="Schijlen E.G.W.M."/>
            <person name="Guo X."/>
            <person name="Momin A.A."/>
            <person name="Negrao S."/>
            <person name="Al-Babili S."/>
            <person name="Gehring C."/>
            <person name="Roessner U."/>
            <person name="Jung C."/>
            <person name="Murphy K."/>
            <person name="Arold S.T."/>
            <person name="Gojobori T."/>
            <person name="van der Linden C.G."/>
            <person name="van Loo E.N."/>
            <person name="Jellen E.N."/>
            <person name="Maughan P.J."/>
            <person name="Tester M."/>
        </authorList>
    </citation>
    <scope>NUCLEOTIDE SEQUENCE [LARGE SCALE GENOMIC DNA]</scope>
    <source>
        <strain evidence="19">cv. PI 614886</strain>
    </source>
</reference>
<comment type="catalytic activity">
    <reaction evidence="14">
        <text>a 5'-end ribonucleotide-tRNA(His) + GTP + ATP + H2O = a 5'-end phospho-guanosine-ribonucleotide-tRNA(His) + AMP + 2 diphosphate + H(+)</text>
        <dbReference type="Rhea" id="RHEA:54564"/>
        <dbReference type="Rhea" id="RHEA-COMP:14193"/>
        <dbReference type="Rhea" id="RHEA-COMP:14917"/>
        <dbReference type="ChEBI" id="CHEBI:15377"/>
        <dbReference type="ChEBI" id="CHEBI:15378"/>
        <dbReference type="ChEBI" id="CHEBI:30616"/>
        <dbReference type="ChEBI" id="CHEBI:33019"/>
        <dbReference type="ChEBI" id="CHEBI:37565"/>
        <dbReference type="ChEBI" id="CHEBI:138282"/>
        <dbReference type="ChEBI" id="CHEBI:141847"/>
        <dbReference type="ChEBI" id="CHEBI:456215"/>
        <dbReference type="EC" id="2.7.7.79"/>
    </reaction>
</comment>
<dbReference type="PANTHER" id="PTHR12729:SF6">
    <property type="entry name" value="TRNA(HIS) GUANYLYLTRANSFERASE-RELATED"/>
    <property type="match status" value="1"/>
</dbReference>
<keyword evidence="8" id="KW-0548">Nucleotidyltransferase</keyword>
<organism evidence="19 20">
    <name type="scientific">Chenopodium quinoa</name>
    <name type="common">Quinoa</name>
    <dbReference type="NCBI Taxonomy" id="63459"/>
    <lineage>
        <taxon>Eukaryota</taxon>
        <taxon>Viridiplantae</taxon>
        <taxon>Streptophyta</taxon>
        <taxon>Embryophyta</taxon>
        <taxon>Tracheophyta</taxon>
        <taxon>Spermatophyta</taxon>
        <taxon>Magnoliopsida</taxon>
        <taxon>eudicotyledons</taxon>
        <taxon>Gunneridae</taxon>
        <taxon>Pentapetalae</taxon>
        <taxon>Caryophyllales</taxon>
        <taxon>Chenopodiaceae</taxon>
        <taxon>Chenopodioideae</taxon>
        <taxon>Atripliceae</taxon>
        <taxon>Chenopodium</taxon>
    </lineage>
</organism>
<keyword evidence="11" id="KW-0460">Magnesium</keyword>
<dbReference type="FunFam" id="3.30.70.3000:FF:000002">
    <property type="entry name" value="tRNA(His) guanylyltransferase 1"/>
    <property type="match status" value="1"/>
</dbReference>
<sequence length="559" mass="64413">MANSKHEYVKSFEVQDKIMLPTLMVVVIDGRNFRRFSEAHKFEKPRDRKALELMISCANAVMEKYADIIFSYGYSDEFSKILSLLVSFFTSVYTLKWKEFFPHQKLLYAPSFHAHIIRCPTLEVLQNYLAWRQNDCHLNNLYDTCFWTLIKSGKSESEAHGRLKGTQTQEKNDLLAQNGIDYNALPDIFRRGSYIFRDKENKAIMEVSYSEDSKKKIVIEHCNIIDDDFWDSHPWILGGVCSSNATPIELSGEHVEELAGAQHLEEIDNAEVEIVPEVQLNTSAQRKNQAWSIAEDKALVSAYINAGGDVERGTKTKRSGLWAEIHNQYEKARAENLNEIKVRHVKSLQNRWDHINEHVSKWVDAYGYHFRTKGSGESEQNLERFAHIDYKATNNKMFCYLHCFAIMRKYPKWDPSLSKVQSDMLPGGQASTDSGGSGKRSQPDSQCEVGGRAKRPLGIKQTKMKGKASSTSSSVNLDSLNTNFNDMGEKLGQLGERLLDQMRERDEEQKARVEEKKRQKEEAMKFRMLERLMQNSVLDDKELAMYNKLRDEFSSRFSL</sequence>
<dbReference type="GO" id="GO:0005525">
    <property type="term" value="F:GTP binding"/>
    <property type="evidence" value="ECO:0007669"/>
    <property type="project" value="UniProtKB-KW"/>
</dbReference>
<dbReference type="InterPro" id="IPR025845">
    <property type="entry name" value="Thg1_C_dom"/>
</dbReference>
<dbReference type="Gene3D" id="3.30.70.3000">
    <property type="match status" value="1"/>
</dbReference>
<dbReference type="InterPro" id="IPR038469">
    <property type="entry name" value="tRNAHis_GuaTrfase_Thg1_sf"/>
</dbReference>
<comment type="cofactor">
    <cofactor evidence="1">
        <name>Mg(2+)</name>
        <dbReference type="ChEBI" id="CHEBI:18420"/>
    </cofactor>
</comment>
<dbReference type="InterPro" id="IPR029466">
    <property type="entry name" value="NAM-associated_C"/>
</dbReference>
<dbReference type="EC" id="2.7.7.79" evidence="5"/>
<evidence type="ECO:0000256" key="7">
    <source>
        <dbReference type="ARBA" id="ARBA00022694"/>
    </source>
</evidence>
<feature type="domain" description="No apical meristem-associated C-terminal" evidence="17">
    <location>
        <begin position="396"/>
        <end position="523"/>
    </location>
</feature>
<dbReference type="Pfam" id="PF14303">
    <property type="entry name" value="NAM-associated"/>
    <property type="match status" value="1"/>
</dbReference>
<keyword evidence="20" id="KW-1185">Reference proteome</keyword>
<dbReference type="InterPro" id="IPR024956">
    <property type="entry name" value="tRNAHis_GuaTrfase_cat"/>
</dbReference>
<reference evidence="19" key="2">
    <citation type="submission" date="2021-03" db="UniProtKB">
        <authorList>
            <consortium name="EnsemblPlants"/>
        </authorList>
    </citation>
    <scope>IDENTIFICATION</scope>
</reference>
<feature type="region of interest" description="Disordered" evidence="15">
    <location>
        <begin position="419"/>
        <end position="474"/>
    </location>
</feature>
<evidence type="ECO:0000256" key="1">
    <source>
        <dbReference type="ARBA" id="ARBA00001946"/>
    </source>
</evidence>
<dbReference type="AlphaFoldDB" id="A0A803LL99"/>
<dbReference type="PANTHER" id="PTHR12729">
    <property type="entry name" value="TRNA(HIS) GUANYLYLTRANSFERASE-RELATED"/>
    <property type="match status" value="1"/>
</dbReference>
<comment type="function">
    <text evidence="2">Adds a GMP to the 5'-end of tRNA(His) after transcription and RNase P cleavage.</text>
</comment>
<evidence type="ECO:0000256" key="6">
    <source>
        <dbReference type="ARBA" id="ARBA00022679"/>
    </source>
</evidence>
<keyword evidence="6" id="KW-0808">Transferase</keyword>
<dbReference type="EnsemblPlants" id="AUR62014746-RA">
    <property type="protein sequence ID" value="AUR62014746-RA:cds"/>
    <property type="gene ID" value="AUR62014746"/>
</dbReference>
<evidence type="ECO:0000256" key="15">
    <source>
        <dbReference type="SAM" id="MobiDB-lite"/>
    </source>
</evidence>
<feature type="domain" description="tRNAHis guanylyltransferase catalytic" evidence="16">
    <location>
        <begin position="7"/>
        <end position="120"/>
    </location>
</feature>
<feature type="compositionally biased region" description="Basic residues" evidence="15">
    <location>
        <begin position="452"/>
        <end position="466"/>
    </location>
</feature>
<evidence type="ECO:0000256" key="2">
    <source>
        <dbReference type="ARBA" id="ARBA00002939"/>
    </source>
</evidence>